<dbReference type="Gene3D" id="1.10.275.10">
    <property type="entry name" value="Fumarase/aspartase (N-terminal domain)"/>
    <property type="match status" value="1"/>
</dbReference>
<evidence type="ECO:0000313" key="1">
    <source>
        <dbReference type="EMBL" id="MBS9722224.1"/>
    </source>
</evidence>
<dbReference type="Gene3D" id="1.20.200.10">
    <property type="entry name" value="Fumarase/aspartase (Central domain)"/>
    <property type="match status" value="1"/>
</dbReference>
<keyword evidence="2" id="KW-1185">Reference proteome</keyword>
<dbReference type="InterPro" id="IPR001106">
    <property type="entry name" value="Aromatic_Lyase"/>
</dbReference>
<proteinExistence type="predicted"/>
<evidence type="ECO:0000313" key="2">
    <source>
        <dbReference type="Proteomes" id="UP001297272"/>
    </source>
</evidence>
<reference evidence="1 2" key="1">
    <citation type="submission" date="2021-03" db="EMBL/GenBank/DDBJ databases">
        <title>Tianweitania aestuarii sp. nov., isolated from a tidal flat.</title>
        <authorList>
            <person name="Park S."/>
            <person name="Yoon J.-H."/>
        </authorList>
    </citation>
    <scope>NUCLEOTIDE SEQUENCE [LARGE SCALE GENOMIC DNA]</scope>
    <source>
        <strain evidence="1 2">BSSL-BM11</strain>
    </source>
</reference>
<name>A0ABS5RYT7_9HYPH</name>
<dbReference type="RefSeq" id="WP_213985888.1">
    <property type="nucleotide sequence ID" value="NZ_JAFMNX010000005.1"/>
</dbReference>
<accession>A0ABS5RYT7</accession>
<dbReference type="InterPro" id="IPR008948">
    <property type="entry name" value="L-Aspartase-like"/>
</dbReference>
<organism evidence="1 2">
    <name type="scientific">Tianweitania aestuarii</name>
    <dbReference type="NCBI Taxonomy" id="2814886"/>
    <lineage>
        <taxon>Bacteria</taxon>
        <taxon>Pseudomonadati</taxon>
        <taxon>Pseudomonadota</taxon>
        <taxon>Alphaproteobacteria</taxon>
        <taxon>Hyphomicrobiales</taxon>
        <taxon>Phyllobacteriaceae</taxon>
        <taxon>Tianweitania</taxon>
    </lineage>
</organism>
<dbReference type="CDD" id="cd00332">
    <property type="entry name" value="PAL-HAL"/>
    <property type="match status" value="1"/>
</dbReference>
<dbReference type="SUPFAM" id="SSF48557">
    <property type="entry name" value="L-aspartase-like"/>
    <property type="match status" value="1"/>
</dbReference>
<keyword evidence="1" id="KW-0456">Lyase</keyword>
<dbReference type="GO" id="GO:0016829">
    <property type="term" value="F:lyase activity"/>
    <property type="evidence" value="ECO:0007669"/>
    <property type="project" value="UniProtKB-KW"/>
</dbReference>
<protein>
    <submittedName>
        <fullName evidence="1">Aromatic amino acid lyase</fullName>
    </submittedName>
</protein>
<sequence>MTHVAVVLSDKPLTLADVTAAARGPLQITLAAGVRERMMAARSVVDAHLRDGIAVYGLNTGLGGNIGHRIDHDAVAAFQAQMVRARIAGIGGPLSLETCRAALFCRIAGLAKGGAGVSLDVFDLLMAMLAHDIVPVLPSRGSLGTGDLIMSMSMAAAVIGRGRVYFGGRIVEASDALKATGLAPVQLGAKDGLSVANASAVTTAMAALSLEALGDLLRLHIATSALAFEGYGANTRIFDPRLAAIRPAAGQEDAAALFRHALQNSSLHTPQPGRKVQDALSFRTLAQVTGTTLAAYAAACREVEIELNGAADNPLVLVDEEEIHSAANFHTPAIALAFDTLAISLVHLATASAQRSIKLMTGRLSGLPNYLSPVGGSSAGFVPMQKALAALQAEIRLKAAPASLDALSVSDTVEDVAPMTPLTITKLDEQIALCRWMITLEAMFAAQACSLRAQNEPDQQLGTAAAWLHTEIRAIVPALEEDRETGPDAQMLHDRLWCTETAQAMRSLFTGVSANLA</sequence>
<dbReference type="Pfam" id="PF00221">
    <property type="entry name" value="Lyase_aromatic"/>
    <property type="match status" value="1"/>
</dbReference>
<dbReference type="Proteomes" id="UP001297272">
    <property type="component" value="Unassembled WGS sequence"/>
</dbReference>
<dbReference type="PANTHER" id="PTHR10362">
    <property type="entry name" value="HISTIDINE AMMONIA-LYASE"/>
    <property type="match status" value="1"/>
</dbReference>
<comment type="caution">
    <text evidence="1">The sequence shown here is derived from an EMBL/GenBank/DDBJ whole genome shotgun (WGS) entry which is preliminary data.</text>
</comment>
<dbReference type="EMBL" id="JAFMNX010000005">
    <property type="protein sequence ID" value="MBS9722224.1"/>
    <property type="molecule type" value="Genomic_DNA"/>
</dbReference>
<dbReference type="InterPro" id="IPR024083">
    <property type="entry name" value="Fumarase/histidase_N"/>
</dbReference>
<gene>
    <name evidence="1" type="ORF">JYU29_16135</name>
</gene>